<reference evidence="7 8" key="1">
    <citation type="submission" date="2016-02" db="EMBL/GenBank/DDBJ databases">
        <title>Genome analysis of coral dinoflagellate symbionts highlights evolutionary adaptations to a symbiotic lifestyle.</title>
        <authorList>
            <person name="Aranda M."/>
            <person name="Li Y."/>
            <person name="Liew Y.J."/>
            <person name="Baumgarten S."/>
            <person name="Simakov O."/>
            <person name="Wilson M."/>
            <person name="Piel J."/>
            <person name="Ashoor H."/>
            <person name="Bougouffa S."/>
            <person name="Bajic V.B."/>
            <person name="Ryu T."/>
            <person name="Ravasi T."/>
            <person name="Bayer T."/>
            <person name="Micklem G."/>
            <person name="Kim H."/>
            <person name="Bhak J."/>
            <person name="Lajeunesse T.C."/>
            <person name="Voolstra C.R."/>
        </authorList>
    </citation>
    <scope>NUCLEOTIDE SEQUENCE [LARGE SCALE GENOMIC DNA]</scope>
    <source>
        <strain evidence="7 8">CCMP2467</strain>
    </source>
</reference>
<evidence type="ECO:0000256" key="6">
    <source>
        <dbReference type="ARBA" id="ARBA00023136"/>
    </source>
</evidence>
<evidence type="ECO:0000256" key="1">
    <source>
        <dbReference type="ARBA" id="ARBA00004651"/>
    </source>
</evidence>
<protein>
    <submittedName>
        <fullName evidence="7">Tetracycline resistance protein, class C</fullName>
    </submittedName>
</protein>
<dbReference type="PRINTS" id="PR01035">
    <property type="entry name" value="TCRTETA"/>
</dbReference>
<dbReference type="OMA" id="NDIRISY"/>
<dbReference type="InterPro" id="IPR001958">
    <property type="entry name" value="Tet-R_TetA/multi-R_MdtG-like"/>
</dbReference>
<evidence type="ECO:0000256" key="3">
    <source>
        <dbReference type="ARBA" id="ARBA00022475"/>
    </source>
</evidence>
<accession>A0A1Q9CLI0</accession>
<evidence type="ECO:0000256" key="4">
    <source>
        <dbReference type="ARBA" id="ARBA00022692"/>
    </source>
</evidence>
<keyword evidence="5" id="KW-1133">Transmembrane helix</keyword>
<dbReference type="Proteomes" id="UP000186817">
    <property type="component" value="Unassembled WGS sequence"/>
</dbReference>
<dbReference type="OrthoDB" id="419616at2759"/>
<keyword evidence="8" id="KW-1185">Reference proteome</keyword>
<dbReference type="EMBL" id="LSRX01001093">
    <property type="protein sequence ID" value="OLP83781.1"/>
    <property type="molecule type" value="Genomic_DNA"/>
</dbReference>
<dbReference type="InterPro" id="IPR036259">
    <property type="entry name" value="MFS_trans_sf"/>
</dbReference>
<organism evidence="7 8">
    <name type="scientific">Symbiodinium microadriaticum</name>
    <name type="common">Dinoflagellate</name>
    <name type="synonym">Zooxanthella microadriatica</name>
    <dbReference type="NCBI Taxonomy" id="2951"/>
    <lineage>
        <taxon>Eukaryota</taxon>
        <taxon>Sar</taxon>
        <taxon>Alveolata</taxon>
        <taxon>Dinophyceae</taxon>
        <taxon>Suessiales</taxon>
        <taxon>Symbiodiniaceae</taxon>
        <taxon>Symbiodinium</taxon>
    </lineage>
</organism>
<keyword evidence="3" id="KW-1003">Cell membrane</keyword>
<evidence type="ECO:0000256" key="5">
    <source>
        <dbReference type="ARBA" id="ARBA00022989"/>
    </source>
</evidence>
<keyword evidence="4" id="KW-0812">Transmembrane</keyword>
<dbReference type="GO" id="GO:0005886">
    <property type="term" value="C:plasma membrane"/>
    <property type="evidence" value="ECO:0007669"/>
    <property type="project" value="UniProtKB-SubCell"/>
</dbReference>
<keyword evidence="2" id="KW-0813">Transport</keyword>
<dbReference type="InterPro" id="IPR011701">
    <property type="entry name" value="MFS"/>
</dbReference>
<comment type="caution">
    <text evidence="7">The sequence shown here is derived from an EMBL/GenBank/DDBJ whole genome shotgun (WGS) entry which is preliminary data.</text>
</comment>
<proteinExistence type="predicted"/>
<evidence type="ECO:0000256" key="2">
    <source>
        <dbReference type="ARBA" id="ARBA00022448"/>
    </source>
</evidence>
<dbReference type="InterPro" id="IPR005829">
    <property type="entry name" value="Sugar_transporter_CS"/>
</dbReference>
<dbReference type="SUPFAM" id="SSF103473">
    <property type="entry name" value="MFS general substrate transporter"/>
    <property type="match status" value="1"/>
</dbReference>
<evidence type="ECO:0000313" key="7">
    <source>
        <dbReference type="EMBL" id="OLP83781.1"/>
    </source>
</evidence>
<dbReference type="PROSITE" id="PS00216">
    <property type="entry name" value="SUGAR_TRANSPORT_1"/>
    <property type="match status" value="1"/>
</dbReference>
<dbReference type="Gene3D" id="1.20.1250.20">
    <property type="entry name" value="MFS general substrate transporter like domains"/>
    <property type="match status" value="1"/>
</dbReference>
<comment type="subcellular location">
    <subcellularLocation>
        <location evidence="1">Cell membrane</location>
        <topology evidence="1">Multi-pass membrane protein</topology>
    </subcellularLocation>
</comment>
<gene>
    <name evidence="7" type="primary">tetA</name>
    <name evidence="7" type="ORF">AK812_SmicGene35427</name>
</gene>
<dbReference type="Pfam" id="PF07690">
    <property type="entry name" value="MFS_1"/>
    <property type="match status" value="1"/>
</dbReference>
<dbReference type="PANTHER" id="PTHR43414">
    <property type="entry name" value="MULTIDRUG RESISTANCE PROTEIN MDTG"/>
    <property type="match status" value="1"/>
</dbReference>
<keyword evidence="6" id="KW-0472">Membrane</keyword>
<evidence type="ECO:0000313" key="8">
    <source>
        <dbReference type="Proteomes" id="UP000186817"/>
    </source>
</evidence>
<name>A0A1Q9CLI0_SYMMI</name>
<dbReference type="PANTHER" id="PTHR43414:SF6">
    <property type="entry name" value="MULTIDRUG RESISTANCE PROTEIN MDTG"/>
    <property type="match status" value="1"/>
</dbReference>
<sequence length="488" mass="52723">MSRSSFAASDAPTVSIIGVSNVGASRGRSLLLSRERVSSSQAIQTERPARAPPTWPAVLVSLLHNLSMGAALNVWLEVCKEVVGEQDLKPNPDGGESSESQRYYGRLLAANAVCELITSQLVGVMSDKFGRRPIQCLAQLGQVIDYGIAGLCLPTLGIVRQIPAEVAQGLLFCSRGVAGLLGNYKVTLQSYTADISSAEECPDNLAALGGAMVAGMCAGSLIVALVQSMAISFRACYFTAAALNVVIIIVVKTAWRDIAPRKEFRCSEANPVAALAVLGVSRAMVIYSILVFLSSFGLNMMVSTLDFYCQKFLKMDKRFYILLGMVWAMESLFILAVVQPFLTRRFGEITTLTFSFASLSMFYLLFSLLTPSTWALAYAVITFFAFGSMCYPIAVGLAARELPPQQQGTLQGAMSILETLAKIFAPLLASEVLIPKFKGEGQFHGMVYFVASMLMLPGICWSHGLTKYTSYVDPDKVGTDSQISVEIQ</sequence>
<dbReference type="AlphaFoldDB" id="A0A1Q9CLI0"/>
<dbReference type="GO" id="GO:0022857">
    <property type="term" value="F:transmembrane transporter activity"/>
    <property type="evidence" value="ECO:0007669"/>
    <property type="project" value="InterPro"/>
</dbReference>